<evidence type="ECO:0000256" key="1">
    <source>
        <dbReference type="SAM" id="Phobius"/>
    </source>
</evidence>
<dbReference type="EMBL" id="ML996091">
    <property type="protein sequence ID" value="KAF2149470.1"/>
    <property type="molecule type" value="Genomic_DNA"/>
</dbReference>
<evidence type="ECO:0000313" key="2">
    <source>
        <dbReference type="EMBL" id="KAF2149470.1"/>
    </source>
</evidence>
<feature type="transmembrane region" description="Helical" evidence="1">
    <location>
        <begin position="12"/>
        <end position="31"/>
    </location>
</feature>
<reference evidence="2" key="1">
    <citation type="journal article" date="2020" name="Stud. Mycol.">
        <title>101 Dothideomycetes genomes: a test case for predicting lifestyles and emergence of pathogens.</title>
        <authorList>
            <person name="Haridas S."/>
            <person name="Albert R."/>
            <person name="Binder M."/>
            <person name="Bloem J."/>
            <person name="Labutti K."/>
            <person name="Salamov A."/>
            <person name="Andreopoulos B."/>
            <person name="Baker S."/>
            <person name="Barry K."/>
            <person name="Bills G."/>
            <person name="Bluhm B."/>
            <person name="Cannon C."/>
            <person name="Castanera R."/>
            <person name="Culley D."/>
            <person name="Daum C."/>
            <person name="Ezra D."/>
            <person name="Gonzalez J."/>
            <person name="Henrissat B."/>
            <person name="Kuo A."/>
            <person name="Liang C."/>
            <person name="Lipzen A."/>
            <person name="Lutzoni F."/>
            <person name="Magnuson J."/>
            <person name="Mondo S."/>
            <person name="Nolan M."/>
            <person name="Ohm R."/>
            <person name="Pangilinan J."/>
            <person name="Park H.-J."/>
            <person name="Ramirez L."/>
            <person name="Alfaro M."/>
            <person name="Sun H."/>
            <person name="Tritt A."/>
            <person name="Yoshinaga Y."/>
            <person name="Zwiers L.-H."/>
            <person name="Turgeon B."/>
            <person name="Goodwin S."/>
            <person name="Spatafora J."/>
            <person name="Crous P."/>
            <person name="Grigoriev I."/>
        </authorList>
    </citation>
    <scope>NUCLEOTIDE SEQUENCE</scope>
    <source>
        <strain evidence="2">CBS 260.36</strain>
    </source>
</reference>
<gene>
    <name evidence="2" type="ORF">K461DRAFT_271066</name>
</gene>
<keyword evidence="1" id="KW-1133">Transmembrane helix</keyword>
<protein>
    <submittedName>
        <fullName evidence="2">Uncharacterized protein</fullName>
    </submittedName>
</protein>
<accession>A0A9P4IXD4</accession>
<keyword evidence="1" id="KW-0812">Transmembrane</keyword>
<feature type="transmembrane region" description="Helical" evidence="1">
    <location>
        <begin position="43"/>
        <end position="64"/>
    </location>
</feature>
<organism evidence="2 3">
    <name type="scientific">Myriangium duriaei CBS 260.36</name>
    <dbReference type="NCBI Taxonomy" id="1168546"/>
    <lineage>
        <taxon>Eukaryota</taxon>
        <taxon>Fungi</taxon>
        <taxon>Dikarya</taxon>
        <taxon>Ascomycota</taxon>
        <taxon>Pezizomycotina</taxon>
        <taxon>Dothideomycetes</taxon>
        <taxon>Dothideomycetidae</taxon>
        <taxon>Myriangiales</taxon>
        <taxon>Myriangiaceae</taxon>
        <taxon>Myriangium</taxon>
    </lineage>
</organism>
<evidence type="ECO:0000313" key="3">
    <source>
        <dbReference type="Proteomes" id="UP000799439"/>
    </source>
</evidence>
<dbReference type="Proteomes" id="UP000799439">
    <property type="component" value="Unassembled WGS sequence"/>
</dbReference>
<dbReference type="AlphaFoldDB" id="A0A9P4IXD4"/>
<keyword evidence="3" id="KW-1185">Reference proteome</keyword>
<keyword evidence="1" id="KW-0472">Membrane</keyword>
<feature type="transmembrane region" description="Helical" evidence="1">
    <location>
        <begin position="84"/>
        <end position="106"/>
    </location>
</feature>
<name>A0A9P4IXD4_9PEZI</name>
<comment type="caution">
    <text evidence="2">The sequence shown here is derived from an EMBL/GenBank/DDBJ whole genome shotgun (WGS) entry which is preliminary data.</text>
</comment>
<sequence length="174" mass="20425">MLFDWRTGALTLISYHIIGGLGILEWAFRTYRVDAPKHEYDRWRAVAAPILYQHFQTSLIAFVIAGQVPSSARWHAQNGPYRTMALIVLAAWKLFRLATWFSGWAAMTIYPHRVDLHVWTWICASFIYWDVFVWSANQVTSQFPGLRSEKTPEAEKKDRLWAESWLKIIDWDSF</sequence>
<feature type="transmembrane region" description="Helical" evidence="1">
    <location>
        <begin position="118"/>
        <end position="136"/>
    </location>
</feature>
<proteinExistence type="predicted"/>